<evidence type="ECO:0000313" key="2">
    <source>
        <dbReference type="Proteomes" id="UP000789570"/>
    </source>
</evidence>
<evidence type="ECO:0000313" key="1">
    <source>
        <dbReference type="EMBL" id="CAG8769959.1"/>
    </source>
</evidence>
<sequence length="96" mass="10777">NNTEWSVYSERSTTGAVTAFLKEINQSETRLSGPQIFGLDIGVLHQYRLKTSPTTSKKRPLSLIQTKSGQNKRLAAFGKDSERELSSLIKKHHMTT</sequence>
<reference evidence="1" key="1">
    <citation type="submission" date="2021-06" db="EMBL/GenBank/DDBJ databases">
        <authorList>
            <person name="Kallberg Y."/>
            <person name="Tangrot J."/>
            <person name="Rosling A."/>
        </authorList>
    </citation>
    <scope>NUCLEOTIDE SEQUENCE</scope>
    <source>
        <strain evidence="1">UK204</strain>
    </source>
</reference>
<organism evidence="1 2">
    <name type="scientific">Funneliformis caledonium</name>
    <dbReference type="NCBI Taxonomy" id="1117310"/>
    <lineage>
        <taxon>Eukaryota</taxon>
        <taxon>Fungi</taxon>
        <taxon>Fungi incertae sedis</taxon>
        <taxon>Mucoromycota</taxon>
        <taxon>Glomeromycotina</taxon>
        <taxon>Glomeromycetes</taxon>
        <taxon>Glomerales</taxon>
        <taxon>Glomeraceae</taxon>
        <taxon>Funneliformis</taxon>
    </lineage>
</organism>
<keyword evidence="2" id="KW-1185">Reference proteome</keyword>
<accession>A0A9N9NXK4</accession>
<feature type="non-terminal residue" evidence="1">
    <location>
        <position position="1"/>
    </location>
</feature>
<dbReference type="AlphaFoldDB" id="A0A9N9NXK4"/>
<feature type="non-terminal residue" evidence="1">
    <location>
        <position position="96"/>
    </location>
</feature>
<name>A0A9N9NXK4_9GLOM</name>
<comment type="caution">
    <text evidence="1">The sequence shown here is derived from an EMBL/GenBank/DDBJ whole genome shotgun (WGS) entry which is preliminary data.</text>
</comment>
<protein>
    <submittedName>
        <fullName evidence="1">7586_t:CDS:1</fullName>
    </submittedName>
</protein>
<gene>
    <name evidence="1" type="ORF">FCALED_LOCUS17473</name>
</gene>
<dbReference type="EMBL" id="CAJVPQ010026912">
    <property type="protein sequence ID" value="CAG8769959.1"/>
    <property type="molecule type" value="Genomic_DNA"/>
</dbReference>
<dbReference type="OrthoDB" id="2384430at2759"/>
<dbReference type="Proteomes" id="UP000789570">
    <property type="component" value="Unassembled WGS sequence"/>
</dbReference>
<proteinExistence type="predicted"/>